<dbReference type="Gene3D" id="1.25.70.10">
    <property type="entry name" value="Transcription termination factor 3, mitochondrial"/>
    <property type="match status" value="1"/>
</dbReference>
<dbReference type="EMBL" id="JADCNM010000081">
    <property type="protein sequence ID" value="KAG0451071.1"/>
    <property type="molecule type" value="Genomic_DNA"/>
</dbReference>
<dbReference type="SMART" id="SM00733">
    <property type="entry name" value="Mterf"/>
    <property type="match status" value="9"/>
</dbReference>
<organism evidence="4 5">
    <name type="scientific">Vanilla planifolia</name>
    <name type="common">Vanilla</name>
    <dbReference type="NCBI Taxonomy" id="51239"/>
    <lineage>
        <taxon>Eukaryota</taxon>
        <taxon>Viridiplantae</taxon>
        <taxon>Streptophyta</taxon>
        <taxon>Embryophyta</taxon>
        <taxon>Tracheophyta</taxon>
        <taxon>Spermatophyta</taxon>
        <taxon>Magnoliopsida</taxon>
        <taxon>Liliopsida</taxon>
        <taxon>Asparagales</taxon>
        <taxon>Orchidaceae</taxon>
        <taxon>Vanilloideae</taxon>
        <taxon>Vanilleae</taxon>
        <taxon>Vanilla</taxon>
    </lineage>
</organism>
<dbReference type="PANTHER" id="PTHR13068">
    <property type="entry name" value="CGI-12 PROTEIN-RELATED"/>
    <property type="match status" value="1"/>
</dbReference>
<keyword evidence="2" id="KW-0805">Transcription regulation</keyword>
<dbReference type="GO" id="GO:0003676">
    <property type="term" value="F:nucleic acid binding"/>
    <property type="evidence" value="ECO:0007669"/>
    <property type="project" value="InterPro"/>
</dbReference>
<name>A0A835PCC0_VANPL</name>
<comment type="similarity">
    <text evidence="1">Belongs to the mTERF family.</text>
</comment>
<comment type="caution">
    <text evidence="4">The sequence shown here is derived from an EMBL/GenBank/DDBJ whole genome shotgun (WGS) entry which is preliminary data.</text>
</comment>
<evidence type="ECO:0000256" key="1">
    <source>
        <dbReference type="ARBA" id="ARBA00007692"/>
    </source>
</evidence>
<dbReference type="AlphaFoldDB" id="A0A835PCC0"/>
<dbReference type="Pfam" id="PF02536">
    <property type="entry name" value="mTERF"/>
    <property type="match status" value="1"/>
</dbReference>
<dbReference type="Proteomes" id="UP000639772">
    <property type="component" value="Unassembled WGS sequence"/>
</dbReference>
<evidence type="ECO:0000256" key="3">
    <source>
        <dbReference type="ARBA" id="ARBA00022946"/>
    </source>
</evidence>
<gene>
    <name evidence="4" type="ORF">HPP92_026417</name>
</gene>
<protein>
    <submittedName>
        <fullName evidence="4">Uncharacterized protein</fullName>
    </submittedName>
</protein>
<dbReference type="GO" id="GO:0006353">
    <property type="term" value="P:DNA-templated transcription termination"/>
    <property type="evidence" value="ECO:0007669"/>
    <property type="project" value="UniProtKB-KW"/>
</dbReference>
<reference evidence="4 5" key="1">
    <citation type="journal article" date="2020" name="Nat. Food">
        <title>A phased Vanilla planifolia genome enables genetic improvement of flavour and production.</title>
        <authorList>
            <person name="Hasing T."/>
            <person name="Tang H."/>
            <person name="Brym M."/>
            <person name="Khazi F."/>
            <person name="Huang T."/>
            <person name="Chambers A.H."/>
        </authorList>
    </citation>
    <scope>NUCLEOTIDE SEQUENCE [LARGE SCALE GENOMIC DNA]</scope>
    <source>
        <tissue evidence="4">Leaf</tissue>
    </source>
</reference>
<dbReference type="InterPro" id="IPR038538">
    <property type="entry name" value="MTERF_sf"/>
</dbReference>
<evidence type="ECO:0000313" key="4">
    <source>
        <dbReference type="EMBL" id="KAG0451071.1"/>
    </source>
</evidence>
<keyword evidence="2" id="KW-0806">Transcription termination</keyword>
<dbReference type="InterPro" id="IPR003690">
    <property type="entry name" value="MTERF"/>
</dbReference>
<evidence type="ECO:0000313" key="5">
    <source>
        <dbReference type="Proteomes" id="UP000639772"/>
    </source>
</evidence>
<proteinExistence type="inferred from homology"/>
<keyword evidence="3" id="KW-0809">Transit peptide</keyword>
<evidence type="ECO:0000256" key="2">
    <source>
        <dbReference type="ARBA" id="ARBA00022472"/>
    </source>
</evidence>
<sequence length="628" mass="71708">MVSPMAASAQNLFQNPLLLHKTSVFFPPSTLRLLFLSPLRVIRSSPSFSWTQQSMDCSCVDNGEVGQTSVSRRQNSRSSTLLLLHDQREKKVDVFLQDEEDKEKLQQKEVAEEKCLATRRIPRFPGSVDFPKEDALQALVELDGDFTIDDRAFKRALEVRRGVAAEVLNGALGAGRLGKTYSANVVSCLPRFIDQVVIEAAEMKALPEFAHLSFNARAKVYIQGSGVVELVKWLKHNSFTYPQIGKLICLCAKDLKPVWKLVEWLKSIHVKGKYLGYVLVKASSILGHDLKILEEIVDYLVGKGVRKDWMGFVVSRCPQLLTLSMTEVESRVKFYMHMGMDEKDFGTMVFDYPKALGFFTLEEMNSKVNYLKEFGLSSEDVGRLLAYKPELMGCSIEERWKPLVKYLYYLGVCRDGMKRVLVTKPAIFCVDLEKTIAPKVCFLQDIGIRQEDVGNVIAKFPSILTYSLYKKIRPVVIFLLTAAGVTKDNIAKVIASDPELIGCSITAKLDVNVKYFLSLGIRQHTLGEMITDFPMLLRYNLDILRPKYRYLRRTMVRQLQDLIEFPRFFSYSLDGRIVPRHKILVENRLNFKLRYMLSCSNEEFSQRVEVAVENRRRFESGEMPADLL</sequence>
<dbReference type="PANTHER" id="PTHR13068:SF98">
    <property type="entry name" value="TRANSCRIPTION TERMINATION FACTOR MTERF2, CHLOROPLASTIC"/>
    <property type="match status" value="1"/>
</dbReference>
<keyword evidence="2" id="KW-0804">Transcription</keyword>
<accession>A0A835PCC0</accession>
<dbReference type="OrthoDB" id="637682at2759"/>